<sequence length="51" mass="5470">MTTRRPSRTTWSPCCWAGSGAGDQTPAAAKVERTSPMATTFIMAAARRRIG</sequence>
<dbReference type="AlphaFoldDB" id="A0A0A9AY07"/>
<name>A0A0A9AY07_ARUDO</name>
<reference evidence="2" key="1">
    <citation type="submission" date="2014-09" db="EMBL/GenBank/DDBJ databases">
        <authorList>
            <person name="Magalhaes I.L.F."/>
            <person name="Oliveira U."/>
            <person name="Santos F.R."/>
            <person name="Vidigal T.H.D.A."/>
            <person name="Brescovit A.D."/>
            <person name="Santos A.J."/>
        </authorList>
    </citation>
    <scope>NUCLEOTIDE SEQUENCE</scope>
    <source>
        <tissue evidence="2">Shoot tissue taken approximately 20 cm above the soil surface</tissue>
    </source>
</reference>
<feature type="compositionally biased region" description="Low complexity" evidence="1">
    <location>
        <begin position="1"/>
        <end position="13"/>
    </location>
</feature>
<evidence type="ECO:0000256" key="1">
    <source>
        <dbReference type="SAM" id="MobiDB-lite"/>
    </source>
</evidence>
<proteinExistence type="predicted"/>
<accession>A0A0A9AY07</accession>
<reference evidence="2" key="2">
    <citation type="journal article" date="2015" name="Data Brief">
        <title>Shoot transcriptome of the giant reed, Arundo donax.</title>
        <authorList>
            <person name="Barrero R.A."/>
            <person name="Guerrero F.D."/>
            <person name="Moolhuijzen P."/>
            <person name="Goolsby J.A."/>
            <person name="Tidwell J."/>
            <person name="Bellgard S.E."/>
            <person name="Bellgard M.I."/>
        </authorList>
    </citation>
    <scope>NUCLEOTIDE SEQUENCE</scope>
    <source>
        <tissue evidence="2">Shoot tissue taken approximately 20 cm above the soil surface</tissue>
    </source>
</reference>
<organism evidence="2">
    <name type="scientific">Arundo donax</name>
    <name type="common">Giant reed</name>
    <name type="synonym">Donax arundinaceus</name>
    <dbReference type="NCBI Taxonomy" id="35708"/>
    <lineage>
        <taxon>Eukaryota</taxon>
        <taxon>Viridiplantae</taxon>
        <taxon>Streptophyta</taxon>
        <taxon>Embryophyta</taxon>
        <taxon>Tracheophyta</taxon>
        <taxon>Spermatophyta</taxon>
        <taxon>Magnoliopsida</taxon>
        <taxon>Liliopsida</taxon>
        <taxon>Poales</taxon>
        <taxon>Poaceae</taxon>
        <taxon>PACMAD clade</taxon>
        <taxon>Arundinoideae</taxon>
        <taxon>Arundineae</taxon>
        <taxon>Arundo</taxon>
    </lineage>
</organism>
<dbReference type="EMBL" id="GBRH01241306">
    <property type="protein sequence ID" value="JAD56589.1"/>
    <property type="molecule type" value="Transcribed_RNA"/>
</dbReference>
<protein>
    <submittedName>
        <fullName evidence="2">Uncharacterized protein</fullName>
    </submittedName>
</protein>
<evidence type="ECO:0000313" key="2">
    <source>
        <dbReference type="EMBL" id="JAD56589.1"/>
    </source>
</evidence>
<feature type="region of interest" description="Disordered" evidence="1">
    <location>
        <begin position="1"/>
        <end position="32"/>
    </location>
</feature>